<dbReference type="EMBL" id="KN827939">
    <property type="protein sequence ID" value="KIK75676.1"/>
    <property type="molecule type" value="Genomic_DNA"/>
</dbReference>
<keyword evidence="2" id="KW-1185">Reference proteome</keyword>
<name>A0A0D0CX20_9AGAM</name>
<accession>A0A0D0CX20</accession>
<sequence length="119" mass="13442">MLECALKYRAGIDVITDKNKLGLSSYGLSEHEWELLEQLHNVLKILKDATLFFSHATPNLAMVVPAMDFIDEMFTTGLLKKQELSPAIHAAIGLAKKTLNRYYSLTDSSELYRITMGMF</sequence>
<dbReference type="Proteomes" id="UP000054538">
    <property type="component" value="Unassembled WGS sequence"/>
</dbReference>
<reference evidence="1 2" key="1">
    <citation type="submission" date="2014-04" db="EMBL/GenBank/DDBJ databases">
        <authorList>
            <consortium name="DOE Joint Genome Institute"/>
            <person name="Kuo A."/>
            <person name="Kohler A."/>
            <person name="Jargeat P."/>
            <person name="Nagy L.G."/>
            <person name="Floudas D."/>
            <person name="Copeland A."/>
            <person name="Barry K.W."/>
            <person name="Cichocki N."/>
            <person name="Veneault-Fourrey C."/>
            <person name="LaButti K."/>
            <person name="Lindquist E.A."/>
            <person name="Lipzen A."/>
            <person name="Lundell T."/>
            <person name="Morin E."/>
            <person name="Murat C."/>
            <person name="Sun H."/>
            <person name="Tunlid A."/>
            <person name="Henrissat B."/>
            <person name="Grigoriev I.V."/>
            <person name="Hibbett D.S."/>
            <person name="Martin F."/>
            <person name="Nordberg H.P."/>
            <person name="Cantor M.N."/>
            <person name="Hua S.X."/>
        </authorList>
    </citation>
    <scope>NUCLEOTIDE SEQUENCE [LARGE SCALE GENOMIC DNA]</scope>
    <source>
        <strain evidence="1 2">Ve08.2h10</strain>
    </source>
</reference>
<dbReference type="AlphaFoldDB" id="A0A0D0CX20"/>
<evidence type="ECO:0000313" key="2">
    <source>
        <dbReference type="Proteomes" id="UP000054538"/>
    </source>
</evidence>
<evidence type="ECO:0000313" key="1">
    <source>
        <dbReference type="EMBL" id="KIK75676.1"/>
    </source>
</evidence>
<proteinExistence type="predicted"/>
<protein>
    <submittedName>
        <fullName evidence="1">Uncharacterized protein</fullName>
    </submittedName>
</protein>
<gene>
    <name evidence="1" type="ORF">PAXRUDRAFT_172070</name>
</gene>
<organism evidence="1 2">
    <name type="scientific">Paxillus rubicundulus Ve08.2h10</name>
    <dbReference type="NCBI Taxonomy" id="930991"/>
    <lineage>
        <taxon>Eukaryota</taxon>
        <taxon>Fungi</taxon>
        <taxon>Dikarya</taxon>
        <taxon>Basidiomycota</taxon>
        <taxon>Agaricomycotina</taxon>
        <taxon>Agaricomycetes</taxon>
        <taxon>Agaricomycetidae</taxon>
        <taxon>Boletales</taxon>
        <taxon>Paxilineae</taxon>
        <taxon>Paxillaceae</taxon>
        <taxon>Paxillus</taxon>
    </lineage>
</organism>
<dbReference type="HOGENOM" id="CLU_099691_0_1_1"/>
<dbReference type="OrthoDB" id="2669135at2759"/>
<reference evidence="2" key="2">
    <citation type="submission" date="2015-01" db="EMBL/GenBank/DDBJ databases">
        <title>Evolutionary Origins and Diversification of the Mycorrhizal Mutualists.</title>
        <authorList>
            <consortium name="DOE Joint Genome Institute"/>
            <consortium name="Mycorrhizal Genomics Consortium"/>
            <person name="Kohler A."/>
            <person name="Kuo A."/>
            <person name="Nagy L.G."/>
            <person name="Floudas D."/>
            <person name="Copeland A."/>
            <person name="Barry K.W."/>
            <person name="Cichocki N."/>
            <person name="Veneault-Fourrey C."/>
            <person name="LaButti K."/>
            <person name="Lindquist E.A."/>
            <person name="Lipzen A."/>
            <person name="Lundell T."/>
            <person name="Morin E."/>
            <person name="Murat C."/>
            <person name="Riley R."/>
            <person name="Ohm R."/>
            <person name="Sun H."/>
            <person name="Tunlid A."/>
            <person name="Henrissat B."/>
            <person name="Grigoriev I.V."/>
            <person name="Hibbett D.S."/>
            <person name="Martin F."/>
        </authorList>
    </citation>
    <scope>NUCLEOTIDE SEQUENCE [LARGE SCALE GENOMIC DNA]</scope>
    <source>
        <strain evidence="2">Ve08.2h10</strain>
    </source>
</reference>
<dbReference type="InParanoid" id="A0A0D0CX20"/>